<dbReference type="Proteomes" id="UP000009319">
    <property type="component" value="Unassembled WGS sequence"/>
</dbReference>
<dbReference type="STRING" id="1211777.BN77_4235"/>
<protein>
    <recommendedName>
        <fullName evidence="3">DUF1127 domain-containing protein</fullName>
    </recommendedName>
</protein>
<accession>K0PZF4</accession>
<dbReference type="HOGENOM" id="CLU_2668550_0_0_5"/>
<name>K0PZF4_9HYPH</name>
<dbReference type="AlphaFoldDB" id="K0PZF4"/>
<organism evidence="1 2">
    <name type="scientific">Rhizobium mesoamericanum STM3625</name>
    <dbReference type="NCBI Taxonomy" id="1211777"/>
    <lineage>
        <taxon>Bacteria</taxon>
        <taxon>Pseudomonadati</taxon>
        <taxon>Pseudomonadota</taxon>
        <taxon>Alphaproteobacteria</taxon>
        <taxon>Hyphomicrobiales</taxon>
        <taxon>Rhizobiaceae</taxon>
        <taxon>Rhizobium/Agrobacterium group</taxon>
        <taxon>Rhizobium</taxon>
    </lineage>
</organism>
<comment type="caution">
    <text evidence="1">The sequence shown here is derived from an EMBL/GenBank/DDBJ whole genome shotgun (WGS) entry which is preliminary data.</text>
</comment>
<evidence type="ECO:0008006" key="3">
    <source>
        <dbReference type="Google" id="ProtNLM"/>
    </source>
</evidence>
<dbReference type="RefSeq" id="WP_007535160.1">
    <property type="nucleotide sequence ID" value="NZ_HF536772.1"/>
</dbReference>
<gene>
    <name evidence="1" type="ORF">BN77_4235</name>
</gene>
<reference evidence="1 2" key="1">
    <citation type="journal article" date="2013" name="Genome Announc.">
        <title>Draft Genome Sequence of Rhizobium mesoamericanum STM3625, a Nitrogen-Fixing Symbiont of Mimosa pudica Isolated in French Guiana (South America).</title>
        <authorList>
            <person name="Moulin L."/>
            <person name="Mornico D."/>
            <person name="Melkonian R."/>
            <person name="Klonowska A."/>
        </authorList>
    </citation>
    <scope>NUCLEOTIDE SEQUENCE [LARGE SCALE GENOMIC DNA]</scope>
    <source>
        <strain evidence="1 2">STM3625</strain>
    </source>
</reference>
<dbReference type="EMBL" id="CANI01000028">
    <property type="protein sequence ID" value="CCM77180.1"/>
    <property type="molecule type" value="Genomic_DNA"/>
</dbReference>
<sequence length="75" mass="8837">MNTIRKIYPRKRRYHGSLSLSGLYFSAVSMLGQLIWEMEKRPSRVALLALTDEQLKHVALSRADACREMKRRFRV</sequence>
<proteinExistence type="predicted"/>
<evidence type="ECO:0000313" key="1">
    <source>
        <dbReference type="EMBL" id="CCM77180.1"/>
    </source>
</evidence>
<keyword evidence="2" id="KW-1185">Reference proteome</keyword>
<evidence type="ECO:0000313" key="2">
    <source>
        <dbReference type="Proteomes" id="UP000009319"/>
    </source>
</evidence>